<sequence length="500" mass="55057">MAIAAKLRVVFAAFLCGAVMPLGFAPYGLYFVPILALAAFALLLFPLRPKEAFLAGWSFGLGQFGVGVSWVYISIYLYGNAGLPLSLAVMLLLVAFLALYPALMSWLLAKAQAGSAALFYIGLFPAAWVLSEWLRSWLFTGFPWLNLGYSQIDSLLAAFAPVFGVYGVGWITALFAGLLAALLRAPGWPRFVTLPAMALIVLAGLGLKHQDWTDLGTDSLHVTLVQGNIPQDMKWRPEQQAATLETYVDLTRAHYDSDLVVWPETAIPAFYDEVAETFIKPLSEQLRANDVSLITGIPVLDRDHWKYYNAVLSLDAPDHFYYKVHLVPFGEYLPLRDWLAGILGFLPVPESDFSAGSPDQRPLQAAGFPVGVSICYEIAFGEQLIKALPEASLLVNVSNDAWFGDSLAPHQHLEMARMRARETERYVLRATNTGISAIISPDGKLKARSRQFETETISAEVEPRHGATPYVRWGNWPVVSGALLLIGVLLWRIRVAAVRG</sequence>
<proteinExistence type="inferred from homology"/>
<dbReference type="PROSITE" id="PS50263">
    <property type="entry name" value="CN_HYDROLASE"/>
    <property type="match status" value="1"/>
</dbReference>
<evidence type="ECO:0000313" key="11">
    <source>
        <dbReference type="EMBL" id="TCK17533.1"/>
    </source>
</evidence>
<feature type="transmembrane region" description="Helical" evidence="9">
    <location>
        <begin position="116"/>
        <end position="134"/>
    </location>
</feature>
<evidence type="ECO:0000256" key="8">
    <source>
        <dbReference type="ARBA" id="ARBA00023315"/>
    </source>
</evidence>
<dbReference type="GO" id="GO:0016410">
    <property type="term" value="F:N-acyltransferase activity"/>
    <property type="evidence" value="ECO:0007669"/>
    <property type="project" value="UniProtKB-UniRule"/>
</dbReference>
<keyword evidence="5 9" id="KW-0812">Transmembrane</keyword>
<keyword evidence="12" id="KW-1185">Reference proteome</keyword>
<comment type="similarity">
    <text evidence="2 9">Belongs to the CN hydrolase family. Apolipoprotein N-acyltransferase subfamily.</text>
</comment>
<comment type="pathway">
    <text evidence="9">Protein modification; lipoprotein biosynthesis (N-acyl transfer).</text>
</comment>
<dbReference type="Gene3D" id="3.60.110.10">
    <property type="entry name" value="Carbon-nitrogen hydrolase"/>
    <property type="match status" value="1"/>
</dbReference>
<protein>
    <recommendedName>
        <fullName evidence="9">Apolipoprotein N-acyltransferase</fullName>
        <shortName evidence="9">ALP N-acyltransferase</shortName>
        <ecNumber evidence="9">2.3.1.269</ecNumber>
    </recommendedName>
</protein>
<keyword evidence="6 9" id="KW-1133">Transmembrane helix</keyword>
<dbReference type="InterPro" id="IPR004563">
    <property type="entry name" value="Apolipo_AcylTrfase"/>
</dbReference>
<feature type="transmembrane region" description="Helical" evidence="9">
    <location>
        <begin position="154"/>
        <end position="181"/>
    </location>
</feature>
<dbReference type="InterPro" id="IPR003010">
    <property type="entry name" value="C-N_Hydrolase"/>
</dbReference>
<feature type="transmembrane region" description="Helical" evidence="9">
    <location>
        <begin position="85"/>
        <end position="109"/>
    </location>
</feature>
<keyword evidence="3 9" id="KW-1003">Cell membrane</keyword>
<feature type="transmembrane region" description="Helical" evidence="9">
    <location>
        <begin position="54"/>
        <end position="79"/>
    </location>
</feature>
<dbReference type="InterPro" id="IPR045378">
    <property type="entry name" value="LNT_N"/>
</dbReference>
<feature type="domain" description="CN hydrolase" evidence="10">
    <location>
        <begin position="225"/>
        <end position="463"/>
    </location>
</feature>
<comment type="catalytic activity">
    <reaction evidence="9">
        <text>N-terminal S-1,2-diacyl-sn-glyceryl-L-cysteinyl-[lipoprotein] + a glycerophospholipid = N-acyl-S-1,2-diacyl-sn-glyceryl-L-cysteinyl-[lipoprotein] + a 2-acyl-sn-glycero-3-phospholipid + H(+)</text>
        <dbReference type="Rhea" id="RHEA:48228"/>
        <dbReference type="Rhea" id="RHEA-COMP:14681"/>
        <dbReference type="Rhea" id="RHEA-COMP:14684"/>
        <dbReference type="ChEBI" id="CHEBI:15378"/>
        <dbReference type="ChEBI" id="CHEBI:136912"/>
        <dbReference type="ChEBI" id="CHEBI:140656"/>
        <dbReference type="ChEBI" id="CHEBI:140657"/>
        <dbReference type="ChEBI" id="CHEBI:140660"/>
        <dbReference type="EC" id="2.3.1.269"/>
    </reaction>
</comment>
<dbReference type="SUPFAM" id="SSF56317">
    <property type="entry name" value="Carbon-nitrogen hydrolase"/>
    <property type="match status" value="1"/>
</dbReference>
<comment type="caution">
    <text evidence="11">The sequence shown here is derived from an EMBL/GenBank/DDBJ whole genome shotgun (WGS) entry which is preliminary data.</text>
</comment>
<dbReference type="EC" id="2.3.1.269" evidence="9"/>
<keyword evidence="7 9" id="KW-0472">Membrane</keyword>
<dbReference type="PANTHER" id="PTHR38686">
    <property type="entry name" value="APOLIPOPROTEIN N-ACYLTRANSFERASE"/>
    <property type="match status" value="1"/>
</dbReference>
<dbReference type="UniPathway" id="UPA00666"/>
<dbReference type="EMBL" id="SMFX01000001">
    <property type="protein sequence ID" value="TCK17533.1"/>
    <property type="molecule type" value="Genomic_DNA"/>
</dbReference>
<reference evidence="11 12" key="1">
    <citation type="submission" date="2019-03" db="EMBL/GenBank/DDBJ databases">
        <title>Genomic Encyclopedia of Type Strains, Phase IV (KMG-IV): sequencing the most valuable type-strain genomes for metagenomic binning, comparative biology and taxonomic classification.</title>
        <authorList>
            <person name="Goeker M."/>
        </authorList>
    </citation>
    <scope>NUCLEOTIDE SEQUENCE [LARGE SCALE GENOMIC DNA]</scope>
    <source>
        <strain evidence="11 12">DSM 19610</strain>
    </source>
</reference>
<accession>A0A4R1HAK8</accession>
<dbReference type="PANTHER" id="PTHR38686:SF1">
    <property type="entry name" value="APOLIPOPROTEIN N-ACYLTRANSFERASE"/>
    <property type="match status" value="1"/>
</dbReference>
<organism evidence="11 12">
    <name type="scientific">Thiogranum longum</name>
    <dbReference type="NCBI Taxonomy" id="1537524"/>
    <lineage>
        <taxon>Bacteria</taxon>
        <taxon>Pseudomonadati</taxon>
        <taxon>Pseudomonadota</taxon>
        <taxon>Gammaproteobacteria</taxon>
        <taxon>Chromatiales</taxon>
        <taxon>Ectothiorhodospiraceae</taxon>
        <taxon>Thiogranum</taxon>
    </lineage>
</organism>
<evidence type="ECO:0000256" key="6">
    <source>
        <dbReference type="ARBA" id="ARBA00022989"/>
    </source>
</evidence>
<comment type="subcellular location">
    <subcellularLocation>
        <location evidence="1 9">Cell membrane</location>
        <topology evidence="1 9">Multi-pass membrane protein</topology>
    </subcellularLocation>
</comment>
<dbReference type="CDD" id="cd07571">
    <property type="entry name" value="ALP_N-acyl_transferase"/>
    <property type="match status" value="1"/>
</dbReference>
<evidence type="ECO:0000256" key="2">
    <source>
        <dbReference type="ARBA" id="ARBA00010065"/>
    </source>
</evidence>
<name>A0A4R1HAK8_9GAMM</name>
<feature type="transmembrane region" description="Helical" evidence="9">
    <location>
        <begin position="7"/>
        <end position="24"/>
    </location>
</feature>
<feature type="transmembrane region" description="Helical" evidence="9">
    <location>
        <begin position="30"/>
        <end position="47"/>
    </location>
</feature>
<comment type="function">
    <text evidence="9">Catalyzes the phospholipid dependent N-acylation of the N-terminal cysteine of apolipoprotein, the last step in lipoprotein maturation.</text>
</comment>
<feature type="transmembrane region" description="Helical" evidence="9">
    <location>
        <begin position="473"/>
        <end position="491"/>
    </location>
</feature>
<dbReference type="AlphaFoldDB" id="A0A4R1HAK8"/>
<evidence type="ECO:0000256" key="7">
    <source>
        <dbReference type="ARBA" id="ARBA00023136"/>
    </source>
</evidence>
<evidence type="ECO:0000313" key="12">
    <source>
        <dbReference type="Proteomes" id="UP000295707"/>
    </source>
</evidence>
<dbReference type="GO" id="GO:0042158">
    <property type="term" value="P:lipoprotein biosynthetic process"/>
    <property type="evidence" value="ECO:0007669"/>
    <property type="project" value="UniProtKB-UniRule"/>
</dbReference>
<keyword evidence="11" id="KW-0449">Lipoprotein</keyword>
<dbReference type="Proteomes" id="UP000295707">
    <property type="component" value="Unassembled WGS sequence"/>
</dbReference>
<evidence type="ECO:0000256" key="9">
    <source>
        <dbReference type="HAMAP-Rule" id="MF_01148"/>
    </source>
</evidence>
<gene>
    <name evidence="9" type="primary">lnt</name>
    <name evidence="11" type="ORF">DFR30_0766</name>
</gene>
<dbReference type="HAMAP" id="MF_01148">
    <property type="entry name" value="Lnt"/>
    <property type="match status" value="1"/>
</dbReference>
<dbReference type="InterPro" id="IPR036526">
    <property type="entry name" value="C-N_Hydrolase_sf"/>
</dbReference>
<feature type="transmembrane region" description="Helical" evidence="9">
    <location>
        <begin position="188"/>
        <end position="207"/>
    </location>
</feature>
<evidence type="ECO:0000256" key="4">
    <source>
        <dbReference type="ARBA" id="ARBA00022679"/>
    </source>
</evidence>
<dbReference type="Pfam" id="PF00795">
    <property type="entry name" value="CN_hydrolase"/>
    <property type="match status" value="1"/>
</dbReference>
<keyword evidence="8 9" id="KW-0012">Acyltransferase</keyword>
<dbReference type="NCBIfam" id="TIGR00546">
    <property type="entry name" value="lnt"/>
    <property type="match status" value="1"/>
</dbReference>
<evidence type="ECO:0000259" key="10">
    <source>
        <dbReference type="PROSITE" id="PS50263"/>
    </source>
</evidence>
<evidence type="ECO:0000256" key="5">
    <source>
        <dbReference type="ARBA" id="ARBA00022692"/>
    </source>
</evidence>
<dbReference type="GO" id="GO:0005886">
    <property type="term" value="C:plasma membrane"/>
    <property type="evidence" value="ECO:0007669"/>
    <property type="project" value="UniProtKB-SubCell"/>
</dbReference>
<dbReference type="Pfam" id="PF20154">
    <property type="entry name" value="LNT_N"/>
    <property type="match status" value="1"/>
</dbReference>
<dbReference type="RefSeq" id="WP_243640668.1">
    <property type="nucleotide sequence ID" value="NZ_SMFX01000001.1"/>
</dbReference>
<evidence type="ECO:0000256" key="3">
    <source>
        <dbReference type="ARBA" id="ARBA00022475"/>
    </source>
</evidence>
<evidence type="ECO:0000256" key="1">
    <source>
        <dbReference type="ARBA" id="ARBA00004651"/>
    </source>
</evidence>
<keyword evidence="4 9" id="KW-0808">Transferase</keyword>